<accession>A0A1A9A621</accession>
<dbReference type="Proteomes" id="UP000078550">
    <property type="component" value="Unassembled WGS sequence"/>
</dbReference>
<proteinExistence type="predicted"/>
<evidence type="ECO:0000313" key="1">
    <source>
        <dbReference type="EMBL" id="SBT51545.1"/>
    </source>
</evidence>
<dbReference type="EMBL" id="FLRE01000231">
    <property type="protein sequence ID" value="SBT51545.1"/>
    <property type="molecule type" value="Genomic_DNA"/>
</dbReference>
<organism evidence="1 2">
    <name type="scientific">Plasmodium ovale wallikeri</name>
    <dbReference type="NCBI Taxonomy" id="864142"/>
    <lineage>
        <taxon>Eukaryota</taxon>
        <taxon>Sar</taxon>
        <taxon>Alveolata</taxon>
        <taxon>Apicomplexa</taxon>
        <taxon>Aconoidasida</taxon>
        <taxon>Haemosporida</taxon>
        <taxon>Plasmodiidae</taxon>
        <taxon>Plasmodium</taxon>
        <taxon>Plasmodium (Plasmodium)</taxon>
    </lineage>
</organism>
<evidence type="ECO:0000313" key="2">
    <source>
        <dbReference type="Proteomes" id="UP000078550"/>
    </source>
</evidence>
<name>A0A1A9A621_PLAOA</name>
<gene>
    <name evidence="1" type="ORF">POVWA2_062340</name>
</gene>
<dbReference type="AlphaFoldDB" id="A0A1A9A621"/>
<protein>
    <submittedName>
        <fullName evidence="1">PIR Superfamily Protein</fullName>
    </submittedName>
</protein>
<reference evidence="2" key="1">
    <citation type="submission" date="2016-05" db="EMBL/GenBank/DDBJ databases">
        <authorList>
            <person name="Naeem Raeece"/>
        </authorList>
    </citation>
    <scope>NUCLEOTIDE SEQUENCE [LARGE SCALE GENOMIC DNA]</scope>
</reference>
<sequence length="336" mass="39248">MSSHGDSEYLPANDFDDKWKTATNFLQFENAVISEENIDNMEKWIKHFDGQIVQIYDGQSIDISKNMQDKRCRDLNYYINYVLHYITRITKNTENVTEIISDFQKFLDAKFNAWKLLSNGLNFKCERDKKDYTSKMEIIKKLDDYCEIKNAFKEKLAQYDKTTCCKYSNHVKERKLFFHNVISSYPTYKNDSDFHIDDNCTLKNFGKIFPNIICNGGIMTEIETDELPFSYGYGYSYGYQQPMSSGANPEESFNNSPTKIAFTSVSTLLGACLSGLYLYRHSFIGNMLRNVQNRNIISHENTYDEISEMISEVPSQYLDNPENSNRFYIAYDPMNN</sequence>